<evidence type="ECO:0000313" key="2">
    <source>
        <dbReference type="Proteomes" id="UP000322876"/>
    </source>
</evidence>
<gene>
    <name evidence="1" type="ORF">FHQ18_05030</name>
</gene>
<dbReference type="OrthoDB" id="9794907at2"/>
<dbReference type="EMBL" id="VFJB01000004">
    <property type="protein sequence ID" value="KAA0258522.1"/>
    <property type="molecule type" value="Genomic_DNA"/>
</dbReference>
<dbReference type="RefSeq" id="WP_149266078.1">
    <property type="nucleotide sequence ID" value="NZ_VFJB01000004.1"/>
</dbReference>
<reference evidence="1 2" key="1">
    <citation type="submission" date="2019-06" db="EMBL/GenBank/DDBJ databases">
        <title>Genomic insights into carbon and energy metabolism of Deferribacter autotrophicus revealed new metabolic traits in the phylum Deferribacteres.</title>
        <authorList>
            <person name="Slobodkin A.I."/>
            <person name="Slobodkina G.B."/>
            <person name="Allioux M."/>
            <person name="Alain K."/>
            <person name="Jebbar M."/>
            <person name="Shadrin V."/>
            <person name="Kublanov I.V."/>
            <person name="Toshchakov S.V."/>
            <person name="Bonch-Osmolovskaya E.A."/>
        </authorList>
    </citation>
    <scope>NUCLEOTIDE SEQUENCE [LARGE SCALE GENOMIC DNA]</scope>
    <source>
        <strain evidence="1 2">SL50</strain>
    </source>
</reference>
<protein>
    <submittedName>
        <fullName evidence="1">TIGR00725 family protein</fullName>
    </submittedName>
</protein>
<dbReference type="InterPro" id="IPR041164">
    <property type="entry name" value="LDcluster4"/>
</dbReference>
<dbReference type="Pfam" id="PF18306">
    <property type="entry name" value="LDcluster4"/>
    <property type="match status" value="1"/>
</dbReference>
<dbReference type="InterPro" id="IPR052341">
    <property type="entry name" value="LOG_family_nucleotidases"/>
</dbReference>
<organism evidence="1 2">
    <name type="scientific">Deferribacter autotrophicus</name>
    <dbReference type="NCBI Taxonomy" id="500465"/>
    <lineage>
        <taxon>Bacteria</taxon>
        <taxon>Pseudomonadati</taxon>
        <taxon>Deferribacterota</taxon>
        <taxon>Deferribacteres</taxon>
        <taxon>Deferribacterales</taxon>
        <taxon>Deferribacteraceae</taxon>
        <taxon>Deferribacter</taxon>
    </lineage>
</organism>
<dbReference type="NCBIfam" id="TIGR00725">
    <property type="entry name" value="TIGR00725 family protein"/>
    <property type="match status" value="1"/>
</dbReference>
<dbReference type="GO" id="GO:0005829">
    <property type="term" value="C:cytosol"/>
    <property type="evidence" value="ECO:0007669"/>
    <property type="project" value="TreeGrafter"/>
</dbReference>
<accession>A0A5A8F863</accession>
<sequence length="146" mass="15496">MKSVSVIGTAKFDSHLCFVAETVGSILAKKGFAIISGGLGGIMEYAFKGAKKENGLTIGIIPSYNKSEANKYCDIVIPSGMGHARNILVVSSGDIVVSVGGEYGTTSEIAIALKLNKHVISYKSPINHENNFMDVDTFINKIKGLL</sequence>
<proteinExistence type="predicted"/>
<dbReference type="SUPFAM" id="SSF102405">
    <property type="entry name" value="MCP/YpsA-like"/>
    <property type="match status" value="1"/>
</dbReference>
<evidence type="ECO:0000313" key="1">
    <source>
        <dbReference type="EMBL" id="KAA0258522.1"/>
    </source>
</evidence>
<keyword evidence="2" id="KW-1185">Reference proteome</keyword>
<dbReference type="AlphaFoldDB" id="A0A5A8F863"/>
<dbReference type="Proteomes" id="UP000322876">
    <property type="component" value="Unassembled WGS sequence"/>
</dbReference>
<comment type="caution">
    <text evidence="1">The sequence shown here is derived from an EMBL/GenBank/DDBJ whole genome shotgun (WGS) entry which is preliminary data.</text>
</comment>
<dbReference type="InterPro" id="IPR005268">
    <property type="entry name" value="CHP00725"/>
</dbReference>
<dbReference type="PANTHER" id="PTHR43393:SF3">
    <property type="entry name" value="LYSINE DECARBOXYLASE-LIKE PROTEIN"/>
    <property type="match status" value="1"/>
</dbReference>
<dbReference type="PANTHER" id="PTHR43393">
    <property type="entry name" value="CYTOKININ RIBOSIDE 5'-MONOPHOSPHATE PHOSPHORIBOHYDROLASE"/>
    <property type="match status" value="1"/>
</dbReference>
<dbReference type="Gene3D" id="3.40.50.450">
    <property type="match status" value="1"/>
</dbReference>
<name>A0A5A8F863_9BACT</name>